<proteinExistence type="predicted"/>
<sequence>MQHPFYMQLNVSANEANRLYWNGQYFSLEIVMIFPKQVESKEDVQNILDSASLVLKLTPFKNQFRAKMLANLADTESTEKAKIIGLTISMNLKTLKVIEIQDSREIQTTLNQEGSGTINTGESISLKLTETEKLELSQSIEKLASGNLLPHLRQPFVSFEDKFLDEQWQERIPKRQKKSALIPFQAVFPYSGSIERFHEKQIYAIDDLYCVNPECDCNEVTCVVLTFDPKTGREITHGGFKYHLEKKIFKNIPNFPSNFNSQEWFKQFNKLSPVNLTYAFEARYKLLREHMK</sequence>
<organism evidence="1 2">
    <name type="scientific">Silvanigrella paludirubra</name>
    <dbReference type="NCBI Taxonomy" id="2499159"/>
    <lineage>
        <taxon>Bacteria</taxon>
        <taxon>Pseudomonadati</taxon>
        <taxon>Bdellovibrionota</taxon>
        <taxon>Oligoflexia</taxon>
        <taxon>Silvanigrellales</taxon>
        <taxon>Silvanigrellaceae</taxon>
        <taxon>Silvanigrella</taxon>
    </lineage>
</organism>
<accession>A0A6N6VYL3</accession>
<evidence type="ECO:0000313" key="1">
    <source>
        <dbReference type="EMBL" id="KAB8040897.1"/>
    </source>
</evidence>
<comment type="caution">
    <text evidence="1">The sequence shown here is derived from an EMBL/GenBank/DDBJ whole genome shotgun (WGS) entry which is preliminary data.</text>
</comment>
<dbReference type="OrthoDB" id="2858797at2"/>
<name>A0A6N6VYL3_9BACT</name>
<protein>
    <submittedName>
        <fullName evidence="1">Uncharacterized protein</fullName>
    </submittedName>
</protein>
<reference evidence="1 2" key="1">
    <citation type="submission" date="2019-10" db="EMBL/GenBank/DDBJ databases">
        <title>New species of Slilvanegrellaceae.</title>
        <authorList>
            <person name="Pitt A."/>
            <person name="Hahn M.W."/>
        </authorList>
    </citation>
    <scope>NUCLEOTIDE SEQUENCE [LARGE SCALE GENOMIC DNA]</scope>
    <source>
        <strain evidence="1 2">SP-Ram-0.45-NSY-1</strain>
    </source>
</reference>
<dbReference type="EMBL" id="WFLM01000001">
    <property type="protein sequence ID" value="KAB8040897.1"/>
    <property type="molecule type" value="Genomic_DNA"/>
</dbReference>
<evidence type="ECO:0000313" key="2">
    <source>
        <dbReference type="Proteomes" id="UP000437748"/>
    </source>
</evidence>
<gene>
    <name evidence="1" type="ORF">GCL60_02915</name>
</gene>
<dbReference type="Proteomes" id="UP000437748">
    <property type="component" value="Unassembled WGS sequence"/>
</dbReference>
<dbReference type="RefSeq" id="WP_153418419.1">
    <property type="nucleotide sequence ID" value="NZ_WFLM01000001.1"/>
</dbReference>
<dbReference type="AlphaFoldDB" id="A0A6N6VYL3"/>
<keyword evidence="2" id="KW-1185">Reference proteome</keyword>